<name>A0ABR4NLC5_9FUNG</name>
<evidence type="ECO:0000256" key="2">
    <source>
        <dbReference type="ARBA" id="ARBA00023242"/>
    </source>
</evidence>
<accession>A0ABR4NLC5</accession>
<feature type="domain" description="EVE" evidence="4">
    <location>
        <begin position="26"/>
        <end position="182"/>
    </location>
</feature>
<keyword evidence="6" id="KW-1185">Reference proteome</keyword>
<dbReference type="Proteomes" id="UP001527925">
    <property type="component" value="Unassembled WGS sequence"/>
</dbReference>
<dbReference type="InterPro" id="IPR002740">
    <property type="entry name" value="EVE_domain"/>
</dbReference>
<evidence type="ECO:0000256" key="3">
    <source>
        <dbReference type="SAM" id="MobiDB-lite"/>
    </source>
</evidence>
<dbReference type="InterPro" id="IPR052181">
    <property type="entry name" value="5hmC_binding"/>
</dbReference>
<feature type="region of interest" description="Disordered" evidence="3">
    <location>
        <begin position="1"/>
        <end position="24"/>
    </location>
</feature>
<proteinExistence type="predicted"/>
<dbReference type="Pfam" id="PF01878">
    <property type="entry name" value="EVE"/>
    <property type="match status" value="1"/>
</dbReference>
<dbReference type="Gene3D" id="3.10.590.10">
    <property type="entry name" value="ph1033 like domains"/>
    <property type="match status" value="1"/>
</dbReference>
<evidence type="ECO:0000313" key="6">
    <source>
        <dbReference type="Proteomes" id="UP001527925"/>
    </source>
</evidence>
<sequence>MVRTRSAARQSGDTPPSPAAAPPSEQFWLIKAEPESRIENGVDVKFSIDDLAAKGESTWDGVRNYEARNIMRDRMRVGDLCLFYHSNCKTPGVAGIARVSHGSMVDFTAFDKSHPYYDPKSDPDSPRWFMVKVSFVRKLRRLISLKELQSYKSTRLNSMALLHRGRLSVQPVSRQEFDFVLSLEDQDPHYPTTASTS</sequence>
<evidence type="ECO:0000256" key="1">
    <source>
        <dbReference type="ARBA" id="ARBA00004123"/>
    </source>
</evidence>
<keyword evidence="2" id="KW-0539">Nucleus</keyword>
<dbReference type="EMBL" id="JADGIZ020000001">
    <property type="protein sequence ID" value="KAL2920239.1"/>
    <property type="molecule type" value="Genomic_DNA"/>
</dbReference>
<evidence type="ECO:0000259" key="4">
    <source>
        <dbReference type="Pfam" id="PF01878"/>
    </source>
</evidence>
<dbReference type="CDD" id="cd21133">
    <property type="entry name" value="EVE"/>
    <property type="match status" value="1"/>
</dbReference>
<comment type="caution">
    <text evidence="5">The sequence shown here is derived from an EMBL/GenBank/DDBJ whole genome shotgun (WGS) entry which is preliminary data.</text>
</comment>
<dbReference type="SUPFAM" id="SSF88697">
    <property type="entry name" value="PUA domain-like"/>
    <property type="match status" value="1"/>
</dbReference>
<gene>
    <name evidence="5" type="ORF">HK105_200307</name>
</gene>
<dbReference type="PANTHER" id="PTHR14087:SF7">
    <property type="entry name" value="THYMOCYTE NUCLEAR PROTEIN 1"/>
    <property type="match status" value="1"/>
</dbReference>
<dbReference type="PANTHER" id="PTHR14087">
    <property type="entry name" value="THYMOCYTE NUCLEAR PROTEIN 1"/>
    <property type="match status" value="1"/>
</dbReference>
<organism evidence="5 6">
    <name type="scientific">Polyrhizophydium stewartii</name>
    <dbReference type="NCBI Taxonomy" id="2732419"/>
    <lineage>
        <taxon>Eukaryota</taxon>
        <taxon>Fungi</taxon>
        <taxon>Fungi incertae sedis</taxon>
        <taxon>Chytridiomycota</taxon>
        <taxon>Chytridiomycota incertae sedis</taxon>
        <taxon>Chytridiomycetes</taxon>
        <taxon>Rhizophydiales</taxon>
        <taxon>Rhizophydiales incertae sedis</taxon>
        <taxon>Polyrhizophydium</taxon>
    </lineage>
</organism>
<dbReference type="InterPro" id="IPR047197">
    <property type="entry name" value="THYN1-like_EVE"/>
</dbReference>
<reference evidence="5 6" key="1">
    <citation type="submission" date="2023-09" db="EMBL/GenBank/DDBJ databases">
        <title>Pangenome analysis of Batrachochytrium dendrobatidis and related Chytrids.</title>
        <authorList>
            <person name="Yacoub M.N."/>
            <person name="Stajich J.E."/>
            <person name="James T.Y."/>
        </authorList>
    </citation>
    <scope>NUCLEOTIDE SEQUENCE [LARGE SCALE GENOMIC DNA]</scope>
    <source>
        <strain evidence="5 6">JEL0888</strain>
    </source>
</reference>
<dbReference type="InterPro" id="IPR015947">
    <property type="entry name" value="PUA-like_sf"/>
</dbReference>
<comment type="subcellular location">
    <subcellularLocation>
        <location evidence="1">Nucleus</location>
    </subcellularLocation>
</comment>
<evidence type="ECO:0000313" key="5">
    <source>
        <dbReference type="EMBL" id="KAL2920239.1"/>
    </source>
</evidence>
<protein>
    <recommendedName>
        <fullName evidence="4">EVE domain-containing protein</fullName>
    </recommendedName>
</protein>